<name>A0A918ZA75_9ACTN</name>
<gene>
    <name evidence="8" type="primary">acd</name>
    <name evidence="8" type="ORF">GCM10017771_61580</name>
</gene>
<evidence type="ECO:0000256" key="5">
    <source>
        <dbReference type="ARBA" id="ARBA00023002"/>
    </source>
</evidence>
<evidence type="ECO:0000256" key="1">
    <source>
        <dbReference type="ARBA" id="ARBA00001974"/>
    </source>
</evidence>
<dbReference type="SUPFAM" id="SSF47203">
    <property type="entry name" value="Acyl-CoA dehydrogenase C-terminal domain-like"/>
    <property type="match status" value="1"/>
</dbReference>
<dbReference type="CDD" id="cd00567">
    <property type="entry name" value="ACAD"/>
    <property type="match status" value="1"/>
</dbReference>
<dbReference type="Pfam" id="PF00441">
    <property type="entry name" value="Acyl-CoA_dh_1"/>
    <property type="match status" value="1"/>
</dbReference>
<comment type="caution">
    <text evidence="8">The sequence shown here is derived from an EMBL/GenBank/DDBJ whole genome shotgun (WGS) entry which is preliminary data.</text>
</comment>
<accession>A0A918ZA75</accession>
<keyword evidence="9" id="KW-1185">Reference proteome</keyword>
<dbReference type="PANTHER" id="PTHR43884:SF20">
    <property type="entry name" value="ACYL-COA DEHYDROGENASE FADE28"/>
    <property type="match status" value="1"/>
</dbReference>
<proteinExistence type="inferred from homology"/>
<reference evidence="8" key="2">
    <citation type="submission" date="2020-09" db="EMBL/GenBank/DDBJ databases">
        <authorList>
            <person name="Sun Q."/>
            <person name="Zhou Y."/>
        </authorList>
    </citation>
    <scope>NUCLEOTIDE SEQUENCE</scope>
    <source>
        <strain evidence="8">CGMCC 4.7403</strain>
    </source>
</reference>
<dbReference type="GO" id="GO:0050660">
    <property type="term" value="F:flavin adenine dinucleotide binding"/>
    <property type="evidence" value="ECO:0007669"/>
    <property type="project" value="InterPro"/>
</dbReference>
<feature type="domain" description="Acyl-CoA dehydrogenase/oxidase C-terminal" evidence="6">
    <location>
        <begin position="242"/>
        <end position="387"/>
    </location>
</feature>
<reference evidence="8" key="1">
    <citation type="journal article" date="2014" name="Int. J. Syst. Evol. Microbiol.">
        <title>Complete genome sequence of Corynebacterium casei LMG S-19264T (=DSM 44701T), isolated from a smear-ripened cheese.</title>
        <authorList>
            <consortium name="US DOE Joint Genome Institute (JGI-PGF)"/>
            <person name="Walter F."/>
            <person name="Albersmeier A."/>
            <person name="Kalinowski J."/>
            <person name="Ruckert C."/>
        </authorList>
    </citation>
    <scope>NUCLEOTIDE SEQUENCE</scope>
    <source>
        <strain evidence="8">CGMCC 4.7403</strain>
    </source>
</reference>
<keyword evidence="3" id="KW-0285">Flavoprotein</keyword>
<keyword evidence="5" id="KW-0560">Oxidoreductase</keyword>
<dbReference type="Gene3D" id="1.10.540.10">
    <property type="entry name" value="Acyl-CoA dehydrogenase/oxidase, N-terminal domain"/>
    <property type="match status" value="1"/>
</dbReference>
<organism evidence="8 9">
    <name type="scientific">Streptomyces capitiformicae</name>
    <dbReference type="NCBI Taxonomy" id="2014920"/>
    <lineage>
        <taxon>Bacteria</taxon>
        <taxon>Bacillati</taxon>
        <taxon>Actinomycetota</taxon>
        <taxon>Actinomycetes</taxon>
        <taxon>Kitasatosporales</taxon>
        <taxon>Streptomycetaceae</taxon>
        <taxon>Streptomyces</taxon>
    </lineage>
</organism>
<dbReference type="Gene3D" id="2.40.110.10">
    <property type="entry name" value="Butyryl-CoA Dehydrogenase, subunit A, domain 2"/>
    <property type="match status" value="1"/>
</dbReference>
<protein>
    <submittedName>
        <fullName evidence="8">Acyl-CoA dehydrogenase</fullName>
    </submittedName>
</protein>
<evidence type="ECO:0000313" key="8">
    <source>
        <dbReference type="EMBL" id="GHE42058.1"/>
    </source>
</evidence>
<dbReference type="Pfam" id="PF02771">
    <property type="entry name" value="Acyl-CoA_dh_N"/>
    <property type="match status" value="1"/>
</dbReference>
<dbReference type="Gene3D" id="1.20.140.10">
    <property type="entry name" value="Butyryl-CoA Dehydrogenase, subunit A, domain 3"/>
    <property type="match status" value="1"/>
</dbReference>
<dbReference type="InterPro" id="IPR009100">
    <property type="entry name" value="AcylCoA_DH/oxidase_NM_dom_sf"/>
</dbReference>
<evidence type="ECO:0000313" key="9">
    <source>
        <dbReference type="Proteomes" id="UP000603227"/>
    </source>
</evidence>
<evidence type="ECO:0000259" key="6">
    <source>
        <dbReference type="Pfam" id="PF00441"/>
    </source>
</evidence>
<sequence length="392" mass="39271">MTSTMTDGTALTDTELEELRETVRSVCADSGGTAAVRRLSEEAPGIDADLWGTLGRQVGLAALGLPESTGGIGGLAEIAAVCEELGRTLAPVPLLSSTVLAGQVLAGCGDAGKAPAGCGGAGKAPAGCGGAGEALADLAGGAVHALAVAAPDGTWRADAVPVAASWQGSVPLLNGTAPFVLDGADAEALVVAAAGTDGVDLFLADPREPGVTVRRVPTLDLSRGQAVVTFSGARARPLTVGGEGADIVSRALDVALVALAAEQLGGAQAALDMTVAHVRDRTQFGRAIGGFQAVKHACADMLLQVEAARSAVVRAVRADGSPKALAEAAAVAQAWCGEAFVSVAAECVQFHGGMGFTWEHDAHLYFRRAQSDAVLLGGAAHHRERLAGLLGW</sequence>
<comment type="similarity">
    <text evidence="2">Belongs to the acyl-CoA dehydrogenase family.</text>
</comment>
<evidence type="ECO:0000259" key="7">
    <source>
        <dbReference type="Pfam" id="PF02771"/>
    </source>
</evidence>
<dbReference type="InterPro" id="IPR036250">
    <property type="entry name" value="AcylCo_DH-like_C"/>
</dbReference>
<evidence type="ECO:0000256" key="2">
    <source>
        <dbReference type="ARBA" id="ARBA00009347"/>
    </source>
</evidence>
<comment type="cofactor">
    <cofactor evidence="1">
        <name>FAD</name>
        <dbReference type="ChEBI" id="CHEBI:57692"/>
    </cofactor>
</comment>
<dbReference type="Proteomes" id="UP000603227">
    <property type="component" value="Unassembled WGS sequence"/>
</dbReference>
<dbReference type="EMBL" id="BNAT01000025">
    <property type="protein sequence ID" value="GHE42058.1"/>
    <property type="molecule type" value="Genomic_DNA"/>
</dbReference>
<evidence type="ECO:0000256" key="4">
    <source>
        <dbReference type="ARBA" id="ARBA00022827"/>
    </source>
</evidence>
<keyword evidence="4" id="KW-0274">FAD</keyword>
<dbReference type="RefSeq" id="WP_189785710.1">
    <property type="nucleotide sequence ID" value="NZ_BNAT01000025.1"/>
</dbReference>
<dbReference type="SUPFAM" id="SSF56645">
    <property type="entry name" value="Acyl-CoA dehydrogenase NM domain-like"/>
    <property type="match status" value="1"/>
</dbReference>
<dbReference type="GO" id="GO:0003995">
    <property type="term" value="F:acyl-CoA dehydrogenase activity"/>
    <property type="evidence" value="ECO:0007669"/>
    <property type="project" value="TreeGrafter"/>
</dbReference>
<dbReference type="InterPro" id="IPR037069">
    <property type="entry name" value="AcylCoA_DH/ox_N_sf"/>
</dbReference>
<feature type="domain" description="Acyl-CoA dehydrogenase/oxidase N-terminal" evidence="7">
    <location>
        <begin position="15"/>
        <end position="109"/>
    </location>
</feature>
<dbReference type="InterPro" id="IPR046373">
    <property type="entry name" value="Acyl-CoA_Oxase/DH_mid-dom_sf"/>
</dbReference>
<dbReference type="AlphaFoldDB" id="A0A918ZA75"/>
<dbReference type="InterPro" id="IPR013786">
    <property type="entry name" value="AcylCoA_DH/ox_N"/>
</dbReference>
<dbReference type="InterPro" id="IPR009075">
    <property type="entry name" value="AcylCo_DH/oxidase_C"/>
</dbReference>
<dbReference type="PANTHER" id="PTHR43884">
    <property type="entry name" value="ACYL-COA DEHYDROGENASE"/>
    <property type="match status" value="1"/>
</dbReference>
<evidence type="ECO:0000256" key="3">
    <source>
        <dbReference type="ARBA" id="ARBA00022630"/>
    </source>
</evidence>